<dbReference type="InterPro" id="IPR003000">
    <property type="entry name" value="Sirtuin"/>
</dbReference>
<evidence type="ECO:0000313" key="12">
    <source>
        <dbReference type="EMBL" id="KAL0579884.1"/>
    </source>
</evidence>
<keyword evidence="13" id="KW-1185">Reference proteome</keyword>
<keyword evidence="8" id="KW-0496">Mitochondrion</keyword>
<evidence type="ECO:0000256" key="7">
    <source>
        <dbReference type="ARBA" id="ARBA00023027"/>
    </source>
</evidence>
<dbReference type="PANTHER" id="PTHR11085">
    <property type="entry name" value="NAD-DEPENDENT PROTEIN DEACYLASE SIRTUIN-5, MITOCHONDRIAL-RELATED"/>
    <property type="match status" value="1"/>
</dbReference>
<dbReference type="EMBL" id="JBAHYK010000045">
    <property type="protein sequence ID" value="KAL0579884.1"/>
    <property type="molecule type" value="Genomic_DNA"/>
</dbReference>
<comment type="similarity">
    <text evidence="3">Belongs to the sirtuin family. Class I subfamily.</text>
</comment>
<dbReference type="InterPro" id="IPR029035">
    <property type="entry name" value="DHS-like_NAD/FAD-binding_dom"/>
</dbReference>
<feature type="compositionally biased region" description="Basic and acidic residues" evidence="10">
    <location>
        <begin position="354"/>
        <end position="376"/>
    </location>
</feature>
<dbReference type="InterPro" id="IPR026591">
    <property type="entry name" value="Sirtuin_cat_small_dom_sf"/>
</dbReference>
<comment type="cofactor">
    <cofactor evidence="1">
        <name>Zn(2+)</name>
        <dbReference type="ChEBI" id="CHEBI:29105"/>
    </cofactor>
</comment>
<feature type="compositionally biased region" description="Basic and acidic residues" evidence="10">
    <location>
        <begin position="270"/>
        <end position="286"/>
    </location>
</feature>
<dbReference type="InterPro" id="IPR050134">
    <property type="entry name" value="NAD-dep_sirtuin_deacylases"/>
</dbReference>
<comment type="subcellular location">
    <subcellularLocation>
        <location evidence="2">Mitochondrion</location>
    </subcellularLocation>
</comment>
<dbReference type="SUPFAM" id="SSF52467">
    <property type="entry name" value="DHS-like NAD/FAD-binding domain"/>
    <property type="match status" value="1"/>
</dbReference>
<feature type="region of interest" description="Disordered" evidence="10">
    <location>
        <begin position="267"/>
        <end position="286"/>
    </location>
</feature>
<evidence type="ECO:0000256" key="3">
    <source>
        <dbReference type="ARBA" id="ARBA00006924"/>
    </source>
</evidence>
<reference evidence="12 13" key="1">
    <citation type="submission" date="2024-02" db="EMBL/GenBank/DDBJ databases">
        <title>A draft genome for the cacao thread blight pathogen Marasmius crinis-equi.</title>
        <authorList>
            <person name="Cohen S.P."/>
            <person name="Baruah I.K."/>
            <person name="Amoako-Attah I."/>
            <person name="Bukari Y."/>
            <person name="Meinhardt L.W."/>
            <person name="Bailey B.A."/>
        </authorList>
    </citation>
    <scope>NUCLEOTIDE SEQUENCE [LARGE SCALE GENOMIC DNA]</scope>
    <source>
        <strain evidence="12 13">GH-76</strain>
    </source>
</reference>
<evidence type="ECO:0000256" key="9">
    <source>
        <dbReference type="PROSITE-ProRule" id="PRU00236"/>
    </source>
</evidence>
<dbReference type="Gene3D" id="3.40.50.1220">
    <property type="entry name" value="TPP-binding domain"/>
    <property type="match status" value="1"/>
</dbReference>
<keyword evidence="5 9" id="KW-0479">Metal-binding</keyword>
<dbReference type="PANTHER" id="PTHR11085:SF6">
    <property type="entry name" value="NAD-DEPENDENT PROTEIN DEACETYLASE SIRTUIN-2"/>
    <property type="match status" value="1"/>
</dbReference>
<dbReference type="Gene3D" id="3.30.1600.10">
    <property type="entry name" value="SIR2/SIRT2 'Small Domain"/>
    <property type="match status" value="1"/>
</dbReference>
<feature type="binding site" evidence="9">
    <location>
        <position position="159"/>
    </location>
    <ligand>
        <name>Zn(2+)</name>
        <dbReference type="ChEBI" id="CHEBI:29105"/>
    </ligand>
</feature>
<organism evidence="12 13">
    <name type="scientific">Marasmius crinis-equi</name>
    <dbReference type="NCBI Taxonomy" id="585013"/>
    <lineage>
        <taxon>Eukaryota</taxon>
        <taxon>Fungi</taxon>
        <taxon>Dikarya</taxon>
        <taxon>Basidiomycota</taxon>
        <taxon>Agaricomycotina</taxon>
        <taxon>Agaricomycetes</taxon>
        <taxon>Agaricomycetidae</taxon>
        <taxon>Agaricales</taxon>
        <taxon>Marasmiineae</taxon>
        <taxon>Marasmiaceae</taxon>
        <taxon>Marasmius</taxon>
    </lineage>
</organism>
<feature type="domain" description="Deacetylase sirtuin-type" evidence="11">
    <location>
        <begin position="1"/>
        <end position="253"/>
    </location>
</feature>
<dbReference type="Pfam" id="PF02146">
    <property type="entry name" value="SIR2"/>
    <property type="match status" value="1"/>
</dbReference>
<dbReference type="PROSITE" id="PS50305">
    <property type="entry name" value="SIRTUIN"/>
    <property type="match status" value="1"/>
</dbReference>
<evidence type="ECO:0000256" key="5">
    <source>
        <dbReference type="ARBA" id="ARBA00022723"/>
    </source>
</evidence>
<sequence length="376" mass="42451">MASESESKTKTKYQQRLESLARYIKSEKCNKIVLMANLARLNLPYPEAVFEIGFFNRNPEPFYTLAHELYPGKYRPTPTHSFIRLLADKGLLSMCLTQNIDTLERRAGVPANKIIEAHGSFAKQRCVLCRTPFDDAKMKDIVMNFSRDKRVPRCERKTCQALVKPDIVFFGEALPPEFMQAPGVVMDADLLIVIGTSLTVHPFASLASETLASCIRVLINLEEVGDFDEADDVLLLGKCDDVVKDLCRALGWEEELDRLWEDTANSLEVGSKEESEKHKEPEIRDAQQEVEDLAKKIQSSMDLNNQDGKDEEQLERKAEEPVEQEVEKVEKDVEPSKTNLPIQGAPLDVSAVSKESEEKKSSTEEKDVDGDNKEKL</sequence>
<evidence type="ECO:0000256" key="10">
    <source>
        <dbReference type="SAM" id="MobiDB-lite"/>
    </source>
</evidence>
<keyword evidence="4" id="KW-0808">Transferase</keyword>
<dbReference type="Proteomes" id="UP001465976">
    <property type="component" value="Unassembled WGS sequence"/>
</dbReference>
<feature type="compositionally biased region" description="Basic and acidic residues" evidence="10">
    <location>
        <begin position="314"/>
        <end position="335"/>
    </location>
</feature>
<evidence type="ECO:0000313" key="13">
    <source>
        <dbReference type="Proteomes" id="UP001465976"/>
    </source>
</evidence>
<evidence type="ECO:0000259" key="11">
    <source>
        <dbReference type="PROSITE" id="PS50305"/>
    </source>
</evidence>
<evidence type="ECO:0000256" key="4">
    <source>
        <dbReference type="ARBA" id="ARBA00022679"/>
    </source>
</evidence>
<feature type="binding site" evidence="9">
    <location>
        <position position="126"/>
    </location>
    <ligand>
        <name>Zn(2+)</name>
        <dbReference type="ChEBI" id="CHEBI:29105"/>
    </ligand>
</feature>
<evidence type="ECO:0000256" key="6">
    <source>
        <dbReference type="ARBA" id="ARBA00022833"/>
    </source>
</evidence>
<evidence type="ECO:0000256" key="1">
    <source>
        <dbReference type="ARBA" id="ARBA00001947"/>
    </source>
</evidence>
<proteinExistence type="inferred from homology"/>
<keyword evidence="6 9" id="KW-0862">Zinc</keyword>
<feature type="binding site" evidence="9">
    <location>
        <position position="129"/>
    </location>
    <ligand>
        <name>Zn(2+)</name>
        <dbReference type="ChEBI" id="CHEBI:29105"/>
    </ligand>
</feature>
<comment type="caution">
    <text evidence="12">The sequence shown here is derived from an EMBL/GenBank/DDBJ whole genome shotgun (WGS) entry which is preliminary data.</text>
</comment>
<keyword evidence="7" id="KW-0520">NAD</keyword>
<name>A0ABR3FWQ7_9AGAR</name>
<evidence type="ECO:0000256" key="2">
    <source>
        <dbReference type="ARBA" id="ARBA00004173"/>
    </source>
</evidence>
<evidence type="ECO:0000256" key="8">
    <source>
        <dbReference type="ARBA" id="ARBA00023128"/>
    </source>
</evidence>
<feature type="binding site" evidence="9">
    <location>
        <position position="154"/>
    </location>
    <ligand>
        <name>Zn(2+)</name>
        <dbReference type="ChEBI" id="CHEBI:29105"/>
    </ligand>
</feature>
<accession>A0ABR3FWQ7</accession>
<feature type="region of interest" description="Disordered" evidence="10">
    <location>
        <begin position="299"/>
        <end position="376"/>
    </location>
</feature>
<gene>
    <name evidence="12" type="primary">HST2</name>
    <name evidence="12" type="ORF">V5O48_002131</name>
</gene>
<dbReference type="InterPro" id="IPR026590">
    <property type="entry name" value="Ssirtuin_cat_dom"/>
</dbReference>
<protein>
    <submittedName>
        <fullName evidence="12">Sir2 histone deacetylase Hst2</fullName>
    </submittedName>
</protein>
<feature type="active site" description="Proton acceptor" evidence="9">
    <location>
        <position position="118"/>
    </location>
</feature>